<dbReference type="GO" id="GO:0015562">
    <property type="term" value="F:efflux transmembrane transporter activity"/>
    <property type="evidence" value="ECO:0007669"/>
    <property type="project" value="TreeGrafter"/>
</dbReference>
<dbReference type="InterPro" id="IPR058625">
    <property type="entry name" value="MdtA-like_BSH"/>
</dbReference>
<feature type="domain" description="Multidrug resistance protein MdtA-like barrel-sandwich hybrid" evidence="3">
    <location>
        <begin position="93"/>
        <end position="253"/>
    </location>
</feature>
<sequence>MQYSRPFLGLSLVVVLIAGFLGYGYFAKADTEAEGADKEETKQDLGKAMSSLDQTFGGKETAVPVKAGQVARGDLIQNVASQGRVHGYKNIELVNEIAGRLVQYAVRDGDQVKAGDIIAKIDERQYQLAFREAEANLIKAEAELLAEKVGSLPPGEDNNPSALAAAMAKLEKEYKSGLIAENDYSHEKLKIELQQGKVQNRRNAVIEARTVSVARVALDRAKLDLERCVVRAPFSGRVFEVQVTPGQYLSAGSVLCRLVNLDDLVVKAQVLESEMGSVRVGSKAVVAFTALPDLGALVGRVEAISPLVNSDEKTVEAIVSFKNRDGRVRPGMFSEVSIDAAVFQDRIMIPKTALLLRNKKHVVFKVNDESRADWIYVTIGAENNEFVEITKGELAEGDLVLVDNHFTMGHGALVRVVNKK</sequence>
<comment type="similarity">
    <text evidence="1">Belongs to the membrane fusion protein (MFP) (TC 8.A.1) family.</text>
</comment>
<evidence type="ECO:0000259" key="4">
    <source>
        <dbReference type="Pfam" id="PF25954"/>
    </source>
</evidence>
<evidence type="ECO:0000256" key="1">
    <source>
        <dbReference type="ARBA" id="ARBA00009477"/>
    </source>
</evidence>
<accession>A0A8J7QIZ7</accession>
<dbReference type="Gene3D" id="2.40.420.20">
    <property type="match status" value="1"/>
</dbReference>
<reference evidence="5" key="1">
    <citation type="submission" date="2021-03" db="EMBL/GenBank/DDBJ databases">
        <authorList>
            <person name="Wang G."/>
        </authorList>
    </citation>
    <scope>NUCLEOTIDE SEQUENCE</scope>
    <source>
        <strain evidence="5">KCTC 12899</strain>
    </source>
</reference>
<evidence type="ECO:0000313" key="5">
    <source>
        <dbReference type="EMBL" id="MBO1319103.1"/>
    </source>
</evidence>
<keyword evidence="2" id="KW-1133">Transmembrane helix</keyword>
<dbReference type="Gene3D" id="2.40.50.100">
    <property type="match status" value="1"/>
</dbReference>
<comment type="caution">
    <text evidence="5">The sequence shown here is derived from an EMBL/GenBank/DDBJ whole genome shotgun (WGS) entry which is preliminary data.</text>
</comment>
<evidence type="ECO:0000259" key="3">
    <source>
        <dbReference type="Pfam" id="PF25917"/>
    </source>
</evidence>
<evidence type="ECO:0000256" key="2">
    <source>
        <dbReference type="SAM" id="Phobius"/>
    </source>
</evidence>
<dbReference type="Gene3D" id="1.10.287.470">
    <property type="entry name" value="Helix hairpin bin"/>
    <property type="match status" value="1"/>
</dbReference>
<dbReference type="GO" id="GO:1990281">
    <property type="term" value="C:efflux pump complex"/>
    <property type="evidence" value="ECO:0007669"/>
    <property type="project" value="TreeGrafter"/>
</dbReference>
<keyword evidence="2" id="KW-0472">Membrane</keyword>
<protein>
    <submittedName>
        <fullName evidence="5">Efflux RND transporter periplasmic adaptor subunit</fullName>
    </submittedName>
</protein>
<dbReference type="Pfam" id="PF25917">
    <property type="entry name" value="BSH_RND"/>
    <property type="match status" value="1"/>
</dbReference>
<dbReference type="Gene3D" id="2.40.30.170">
    <property type="match status" value="1"/>
</dbReference>
<feature type="transmembrane region" description="Helical" evidence="2">
    <location>
        <begin position="7"/>
        <end position="26"/>
    </location>
</feature>
<gene>
    <name evidence="5" type="ORF">J3U88_11590</name>
</gene>
<dbReference type="InterPro" id="IPR006143">
    <property type="entry name" value="RND_pump_MFP"/>
</dbReference>
<keyword evidence="6" id="KW-1185">Reference proteome</keyword>
<dbReference type="AlphaFoldDB" id="A0A8J7QIZ7"/>
<organism evidence="5 6">
    <name type="scientific">Acanthopleuribacter pedis</name>
    <dbReference type="NCBI Taxonomy" id="442870"/>
    <lineage>
        <taxon>Bacteria</taxon>
        <taxon>Pseudomonadati</taxon>
        <taxon>Acidobacteriota</taxon>
        <taxon>Holophagae</taxon>
        <taxon>Acanthopleuribacterales</taxon>
        <taxon>Acanthopleuribacteraceae</taxon>
        <taxon>Acanthopleuribacter</taxon>
    </lineage>
</organism>
<dbReference type="Proteomes" id="UP000664417">
    <property type="component" value="Unassembled WGS sequence"/>
</dbReference>
<name>A0A8J7QIZ7_9BACT</name>
<dbReference type="InterPro" id="IPR058792">
    <property type="entry name" value="Beta-barrel_RND_2"/>
</dbReference>
<dbReference type="NCBIfam" id="TIGR01730">
    <property type="entry name" value="RND_mfp"/>
    <property type="match status" value="1"/>
</dbReference>
<dbReference type="SUPFAM" id="SSF111369">
    <property type="entry name" value="HlyD-like secretion proteins"/>
    <property type="match status" value="1"/>
</dbReference>
<dbReference type="EMBL" id="JAFREP010000008">
    <property type="protein sequence ID" value="MBO1319103.1"/>
    <property type="molecule type" value="Genomic_DNA"/>
</dbReference>
<feature type="domain" description="CusB-like beta-barrel" evidence="4">
    <location>
        <begin position="266"/>
        <end position="340"/>
    </location>
</feature>
<proteinExistence type="inferred from homology"/>
<dbReference type="PANTHER" id="PTHR30469">
    <property type="entry name" value="MULTIDRUG RESISTANCE PROTEIN MDTA"/>
    <property type="match status" value="1"/>
</dbReference>
<dbReference type="Pfam" id="PF25954">
    <property type="entry name" value="Beta-barrel_RND_2"/>
    <property type="match status" value="1"/>
</dbReference>
<evidence type="ECO:0000313" key="6">
    <source>
        <dbReference type="Proteomes" id="UP000664417"/>
    </source>
</evidence>
<keyword evidence="2" id="KW-0812">Transmembrane</keyword>
<dbReference type="RefSeq" id="WP_207858923.1">
    <property type="nucleotide sequence ID" value="NZ_JAFREP010000008.1"/>
</dbReference>